<geneLocation type="plasmid" evidence="1">
    <name>pC6.5b</name>
</geneLocation>
<dbReference type="EMBL" id="MK318988">
    <property type="protein sequence ID" value="QCL10503.1"/>
    <property type="molecule type" value="Genomic_DNA"/>
</dbReference>
<protein>
    <submittedName>
        <fullName evidence="1">Uncharacterized protein</fullName>
    </submittedName>
</protein>
<gene>
    <name evidence="1" type="ORF">pC6.5b_454</name>
    <name evidence="2" type="ORF">pC6.5c_610</name>
</gene>
<reference evidence="1" key="1">
    <citation type="submission" date="2018-12" db="EMBL/GenBank/DDBJ databases">
        <title>Three Rhizobium rhizogenes strains isolated from the same crown gall tumor carry diverse plasmids.</title>
        <authorList>
            <person name="Pulawska J."/>
            <person name="Kuzmanovic N."/>
        </authorList>
    </citation>
    <scope>NUCLEOTIDE SEQUENCE</scope>
    <source>
        <strain evidence="1">C6.5</strain>
        <plasmid evidence="1">pC6.5b</plasmid>
        <plasmid evidence="2">pC6.5c</plasmid>
    </source>
</reference>
<geneLocation type="plasmid" evidence="2">
    <name>pC6.5c</name>
</geneLocation>
<organism evidence="1">
    <name type="scientific">Rhizobium rhizogenes</name>
    <name type="common">Agrobacterium rhizogenes</name>
    <dbReference type="NCBI Taxonomy" id="359"/>
    <lineage>
        <taxon>Bacteria</taxon>
        <taxon>Pseudomonadati</taxon>
        <taxon>Pseudomonadota</taxon>
        <taxon>Alphaproteobacteria</taxon>
        <taxon>Hyphomicrobiales</taxon>
        <taxon>Rhizobiaceae</taxon>
        <taxon>Rhizobium/Agrobacterium group</taxon>
        <taxon>Rhizobium</taxon>
    </lineage>
</organism>
<name>A0A7S4ZV55_RHIRH</name>
<proteinExistence type="predicted"/>
<keyword evidence="1" id="KW-0614">Plasmid</keyword>
<evidence type="ECO:0000313" key="2">
    <source>
        <dbReference type="EMBL" id="QCL10503.1"/>
    </source>
</evidence>
<dbReference type="AlphaFoldDB" id="A0A7S4ZV55"/>
<dbReference type="EMBL" id="MK318987">
    <property type="protein sequence ID" value="QCL10348.1"/>
    <property type="molecule type" value="Genomic_DNA"/>
</dbReference>
<accession>A0A7S4ZV55</accession>
<sequence length="61" mass="6503">MSEACKAALSGVFGLYDRLFRQELATSAAAAPCGNGCSMLQASNIATHAMSCNFRSSNRWK</sequence>
<evidence type="ECO:0000313" key="1">
    <source>
        <dbReference type="EMBL" id="QCL10348.1"/>
    </source>
</evidence>